<feature type="region of interest" description="Disordered" evidence="5">
    <location>
        <begin position="1250"/>
        <end position="1283"/>
    </location>
</feature>
<evidence type="ECO:0000256" key="4">
    <source>
        <dbReference type="RuleBase" id="RU004273"/>
    </source>
</evidence>
<feature type="compositionally biased region" description="Basic and acidic residues" evidence="5">
    <location>
        <begin position="632"/>
        <end position="652"/>
    </location>
</feature>
<dbReference type="RefSeq" id="XP_067080006.1">
    <property type="nucleotide sequence ID" value="XM_067223905.1"/>
</dbReference>
<dbReference type="InterPro" id="IPR029052">
    <property type="entry name" value="Metallo-depent_PP-like"/>
</dbReference>
<feature type="compositionally biased region" description="Polar residues" evidence="5">
    <location>
        <begin position="1362"/>
        <end position="1376"/>
    </location>
</feature>
<dbReference type="GO" id="GO:0046872">
    <property type="term" value="F:metal ion binding"/>
    <property type="evidence" value="ECO:0007669"/>
    <property type="project" value="UniProtKB-KW"/>
</dbReference>
<dbReference type="PRINTS" id="PR00114">
    <property type="entry name" value="STPHPHTASE"/>
</dbReference>
<evidence type="ECO:0000313" key="7">
    <source>
        <dbReference type="EMBL" id="SCU68945.1"/>
    </source>
</evidence>
<comment type="cofactor">
    <cofactor evidence="1">
        <name>Mn(2+)</name>
        <dbReference type="ChEBI" id="CHEBI:29035"/>
    </cofactor>
</comment>
<evidence type="ECO:0000256" key="1">
    <source>
        <dbReference type="ARBA" id="ARBA00001936"/>
    </source>
</evidence>
<accession>A0A1G4IA76</accession>
<feature type="domain" description="Serine/threonine specific protein phosphatases" evidence="6">
    <location>
        <begin position="379"/>
        <end position="384"/>
    </location>
</feature>
<dbReference type="CDD" id="cd00144">
    <property type="entry name" value="MPP_PPP_family"/>
    <property type="match status" value="1"/>
</dbReference>
<feature type="compositionally biased region" description="Basic and acidic residues" evidence="5">
    <location>
        <begin position="1264"/>
        <end position="1273"/>
    </location>
</feature>
<dbReference type="InterPro" id="IPR011992">
    <property type="entry name" value="EF-hand-dom_pair"/>
</dbReference>
<protein>
    <recommendedName>
        <fullName evidence="4">Serine/threonine-protein phosphatase</fullName>
        <ecNumber evidence="4">3.1.3.16</ecNumber>
    </recommendedName>
</protein>
<dbReference type="GO" id="GO:0004722">
    <property type="term" value="F:protein serine/threonine phosphatase activity"/>
    <property type="evidence" value="ECO:0007669"/>
    <property type="project" value="UniProtKB-EC"/>
</dbReference>
<dbReference type="PANTHER" id="PTHR45668">
    <property type="entry name" value="SERINE/THREONINE-PROTEIN PHOSPHATASE 5-RELATED"/>
    <property type="match status" value="1"/>
</dbReference>
<evidence type="ECO:0000313" key="8">
    <source>
        <dbReference type="Proteomes" id="UP000195570"/>
    </source>
</evidence>
<dbReference type="InterPro" id="IPR051134">
    <property type="entry name" value="PPP_phosphatase"/>
</dbReference>
<reference evidence="7" key="1">
    <citation type="submission" date="2016-09" db="EMBL/GenBank/DDBJ databases">
        <authorList>
            <person name="Hebert L."/>
            <person name="Moumen B."/>
        </authorList>
    </citation>
    <scope>NUCLEOTIDE SEQUENCE [LARGE SCALE GENOMIC DNA]</scope>
    <source>
        <strain evidence="7">OVI</strain>
    </source>
</reference>
<dbReference type="PROSITE" id="PS00125">
    <property type="entry name" value="SER_THR_PHOSPHATASE"/>
    <property type="match status" value="1"/>
</dbReference>
<dbReference type="InterPro" id="IPR006186">
    <property type="entry name" value="Ser/Thr-sp_prot-phosphatase"/>
</dbReference>
<keyword evidence="3" id="KW-0464">Manganese</keyword>
<dbReference type="PANTHER" id="PTHR45668:SF5">
    <property type="entry name" value="SERINE_THREONINE-PROTEIN PHOSPHATASE 5"/>
    <property type="match status" value="1"/>
</dbReference>
<evidence type="ECO:0000259" key="6">
    <source>
        <dbReference type="PROSITE" id="PS00125"/>
    </source>
</evidence>
<dbReference type="GeneID" id="92381191"/>
<comment type="catalytic activity">
    <reaction evidence="4">
        <text>O-phospho-L-threonyl-[protein] + H2O = L-threonyl-[protein] + phosphate</text>
        <dbReference type="Rhea" id="RHEA:47004"/>
        <dbReference type="Rhea" id="RHEA-COMP:11060"/>
        <dbReference type="Rhea" id="RHEA-COMP:11605"/>
        <dbReference type="ChEBI" id="CHEBI:15377"/>
        <dbReference type="ChEBI" id="CHEBI:30013"/>
        <dbReference type="ChEBI" id="CHEBI:43474"/>
        <dbReference type="ChEBI" id="CHEBI:61977"/>
        <dbReference type="EC" id="3.1.3.16"/>
    </reaction>
</comment>
<dbReference type="Gene3D" id="3.60.21.10">
    <property type="match status" value="1"/>
</dbReference>
<comment type="caution">
    <text evidence="7">The sequence shown here is derived from an EMBL/GenBank/DDBJ whole genome shotgun (WGS) entry which is preliminary data.</text>
</comment>
<gene>
    <name evidence="7" type="ORF">TEOVI_000725700</name>
</gene>
<feature type="region of interest" description="Disordered" evidence="5">
    <location>
        <begin position="1351"/>
        <end position="1430"/>
    </location>
</feature>
<dbReference type="EMBL" id="CZPT02001112">
    <property type="protein sequence ID" value="SCU68945.1"/>
    <property type="molecule type" value="Genomic_DNA"/>
</dbReference>
<dbReference type="VEuPathDB" id="TriTrypDB:TEOVI_000725700"/>
<dbReference type="Proteomes" id="UP000195570">
    <property type="component" value="Unassembled WGS sequence"/>
</dbReference>
<feature type="region of interest" description="Disordered" evidence="5">
    <location>
        <begin position="605"/>
        <end position="656"/>
    </location>
</feature>
<dbReference type="SUPFAM" id="SSF47473">
    <property type="entry name" value="EF-hand"/>
    <property type="match status" value="1"/>
</dbReference>
<evidence type="ECO:0000256" key="2">
    <source>
        <dbReference type="ARBA" id="ARBA00022723"/>
    </source>
</evidence>
<keyword evidence="4" id="KW-0378">Hydrolase</keyword>
<feature type="compositionally biased region" description="Polar residues" evidence="5">
    <location>
        <begin position="1397"/>
        <end position="1421"/>
    </location>
</feature>
<comment type="similarity">
    <text evidence="4">Belongs to the PPP phosphatase family.</text>
</comment>
<feature type="region of interest" description="Disordered" evidence="5">
    <location>
        <begin position="138"/>
        <end position="167"/>
    </location>
</feature>
<keyword evidence="8" id="KW-1185">Reference proteome</keyword>
<evidence type="ECO:0000256" key="3">
    <source>
        <dbReference type="ARBA" id="ARBA00023211"/>
    </source>
</evidence>
<dbReference type="Pfam" id="PF00149">
    <property type="entry name" value="Metallophos"/>
    <property type="match status" value="1"/>
</dbReference>
<dbReference type="SUPFAM" id="SSF56300">
    <property type="entry name" value="Metallo-dependent phosphatases"/>
    <property type="match status" value="1"/>
</dbReference>
<keyword evidence="2" id="KW-0479">Metal-binding</keyword>
<name>A0A1G4IA76_TRYEQ</name>
<dbReference type="EC" id="3.1.3.16" evidence="4"/>
<dbReference type="SMART" id="SM00156">
    <property type="entry name" value="PP2Ac"/>
    <property type="match status" value="1"/>
</dbReference>
<feature type="region of interest" description="Disordered" evidence="5">
    <location>
        <begin position="233"/>
        <end position="260"/>
    </location>
</feature>
<evidence type="ECO:0000256" key="5">
    <source>
        <dbReference type="SAM" id="MobiDB-lite"/>
    </source>
</evidence>
<sequence>MSHEFSGSGEEYLARFRFNWLMEEWTEEVARVRPTDPFSYLLGLIQAYRGGEDNFVTCKNDWCRAFVPQSQRGAHLLKCATDVQLVQCPNCRLRIKESDYRQHKQKCLLHQCVYCGERVPARLIECCPSKVRMNNEISSRARSSPNIGKGNKHASTEGAATSHHEKLWDEPPLAPFSKFSRIKLDFPERNRNPLTRLQRMWRSASIYERMLDTAFKQVWNGIEFRRVSRGPPELGGCISTRSRSHSPRQRPSSPNTAEPADYSITMEEYVDISESILSGGVVCFKIAVRILTNAIAIMSKRSAVLRVNIPDGGDAVVVGDLHGQLKDLALVLNRLCGLPSPRRYYVFNGDYVDRGSNGVGVLLHVLLLQCLFPDYVFINRGNHEDSRVNAEYGFQAEVFSKYTYWEAKQLLDLFSASYDVMAWATLVDEDVIVVHGGVPRNGATVAEIEAVGRVTKFSALEPRTDGERLASELLWNDPVDTYLSRRIGVRHQGANWRSSVRGVGVEYLEPITENFLRLNKLKLVVRSHQMVQAGFQFVHGRSNCTVFSASNYTGVSNNRGAIAVLEKGSVQPTFHTWFLRDAETVVRDVVMSDLLEGLTDFSRGVDAEESPVGQDGNGSGDTKAMGGVSSVKDGESPSHHESPRAKTVDSSRKAGPVHSPIELVRCVDDTRERMLARARMLDVLVGIIYSSRYSLLSSFVRADSGKNGTIHKVEWCDIMRKVLNMDIPWYFLAPYLVGSSYEEGSPYIRYVTFLRRFNPCFTALFSARFQTALLRHVFRDVDMPGDLLSCITTDHFAEEQPITDDNGKFIGSGVTLSPSGLMLNLAERTGDGCRGIPNTMGGSSVLPSGGCCGGGNQRDDSWRKIRLSFNSLVSALRSISRAGGMMEDNTIFTLFQIFDKDACGHAAVGDIVDVVDSVGVEDSDESVVLDLTGSFDIDFFPQRGSDEKPAAGTTVLCDEPSGVSADAAIPMPSPVSKAGEYCDDWTPANSASSTALVSYTPAHVEMAVDSDEESSTHSSSVLWSRQSVSATMSDLDCMRVYPVLLHLHERFACDTIRSTLQHFKALNNTHDGKLTFDQFAVTFNHIGRCMLDPPTRQEQQIIFCLIRDVGQHLLGSAECCSLSESLGVLSRALSRASSLRCQVALLKSVVNNIGVKNAQADYLTRDQFVTFFSTVSISHGEHSCHYDDHVAESGCKEWTTNFGESGSCNSGDTSKVGALKLCPLWCLDQCVPSEDTAAVATAVGSADAETRAERPSAVPPVQADGREDAFARREGRRRRRLPRTMLPRCAKQERLPINCVARSPHAAPSRFNSEQQSPLLRYRSGQQSPLPRIGSEQQSPLHRRALRSCRGHLNRDRARQRTGFSSPLSSDHTSGSVREGSPSPIPPQAPYGEMVPTSESLAANATGRSTCRDNFSLSSTLLGGDGDHSG</sequence>
<organism evidence="7 8">
    <name type="scientific">Trypanosoma equiperdum</name>
    <dbReference type="NCBI Taxonomy" id="5694"/>
    <lineage>
        <taxon>Eukaryota</taxon>
        <taxon>Discoba</taxon>
        <taxon>Euglenozoa</taxon>
        <taxon>Kinetoplastea</taxon>
        <taxon>Metakinetoplastina</taxon>
        <taxon>Trypanosomatida</taxon>
        <taxon>Trypanosomatidae</taxon>
        <taxon>Trypanosoma</taxon>
    </lineage>
</organism>
<proteinExistence type="inferred from homology"/>
<dbReference type="InterPro" id="IPR004843">
    <property type="entry name" value="Calcineurin-like_PHP"/>
</dbReference>